<sequence>MRRRAWLGLAASHAVVGAAGFAGGIYVLPILTAPPPPPAAELAALQQAATFRGAFRRDLPGSDRLHWGEGDVAVGPSSVAHTGRLAPGPDYQLYLSPGFVDTEAAFHALKPRMRHVGPVKGFEGFVLPLPADVDLAAFDTVVVWCESFGEFITAAKYR</sequence>
<evidence type="ECO:0000259" key="1">
    <source>
        <dbReference type="PROSITE" id="PS51549"/>
    </source>
</evidence>
<evidence type="ECO:0000313" key="2">
    <source>
        <dbReference type="EMBL" id="RVT52224.1"/>
    </source>
</evidence>
<reference evidence="2 3" key="1">
    <citation type="submission" date="2019-01" db="EMBL/GenBank/DDBJ databases">
        <authorList>
            <person name="Chen W.-M."/>
        </authorList>
    </citation>
    <scope>NUCLEOTIDE SEQUENCE [LARGE SCALE GENOMIC DNA]</scope>
    <source>
        <strain evidence="2 3">ICH-3</strain>
    </source>
</reference>
<accession>A0A437JX18</accession>
<dbReference type="Pfam" id="PF10517">
    <property type="entry name" value="DM13"/>
    <property type="match status" value="1"/>
</dbReference>
<name>A0A437JX18_9BURK</name>
<organism evidence="2 3">
    <name type="scientific">Rubrivivax albus</name>
    <dbReference type="NCBI Taxonomy" id="2499835"/>
    <lineage>
        <taxon>Bacteria</taxon>
        <taxon>Pseudomonadati</taxon>
        <taxon>Pseudomonadota</taxon>
        <taxon>Betaproteobacteria</taxon>
        <taxon>Burkholderiales</taxon>
        <taxon>Sphaerotilaceae</taxon>
        <taxon>Rubrivivax</taxon>
    </lineage>
</organism>
<feature type="domain" description="DM13" evidence="1">
    <location>
        <begin position="53"/>
        <end position="158"/>
    </location>
</feature>
<protein>
    <recommendedName>
        <fullName evidence="1">DM13 domain-containing protein</fullName>
    </recommendedName>
</protein>
<dbReference type="RefSeq" id="WP_128197278.1">
    <property type="nucleotide sequence ID" value="NZ_SACT01000002.1"/>
</dbReference>
<dbReference type="EMBL" id="SACT01000002">
    <property type="protein sequence ID" value="RVT52224.1"/>
    <property type="molecule type" value="Genomic_DNA"/>
</dbReference>
<comment type="caution">
    <text evidence="2">The sequence shown here is derived from an EMBL/GenBank/DDBJ whole genome shotgun (WGS) entry which is preliminary data.</text>
</comment>
<gene>
    <name evidence="2" type="ORF">ENE75_07135</name>
</gene>
<dbReference type="Proteomes" id="UP000288178">
    <property type="component" value="Unassembled WGS sequence"/>
</dbReference>
<keyword evidence="3" id="KW-1185">Reference proteome</keyword>
<dbReference type="OrthoDB" id="6106486at2"/>
<dbReference type="InterPro" id="IPR019545">
    <property type="entry name" value="DM13_domain"/>
</dbReference>
<dbReference type="AlphaFoldDB" id="A0A437JX18"/>
<dbReference type="PROSITE" id="PS51549">
    <property type="entry name" value="DM13"/>
    <property type="match status" value="1"/>
</dbReference>
<proteinExistence type="predicted"/>
<evidence type="ECO:0000313" key="3">
    <source>
        <dbReference type="Proteomes" id="UP000288178"/>
    </source>
</evidence>